<dbReference type="PANTHER" id="PTHR43775:SF7">
    <property type="entry name" value="FATTY ACID SYNTHASE"/>
    <property type="match status" value="1"/>
</dbReference>
<dbReference type="AlphaFoldDB" id="A0A7R9L0N4"/>
<dbReference type="Proteomes" id="UP000759131">
    <property type="component" value="Unassembled WGS sequence"/>
</dbReference>
<keyword evidence="6" id="KW-0521">NADP</keyword>
<name>A0A7R9L0N4_9ACAR</name>
<evidence type="ECO:0000256" key="10">
    <source>
        <dbReference type="ARBA" id="ARBA00023268"/>
    </source>
</evidence>
<keyword evidence="2" id="KW-0596">Phosphopantetheine</keyword>
<dbReference type="OrthoDB" id="329835at2759"/>
<dbReference type="EC" id="3.1.2.14" evidence="1"/>
<dbReference type="Gene3D" id="1.10.1200.10">
    <property type="entry name" value="ACP-like"/>
    <property type="match status" value="1"/>
</dbReference>
<organism evidence="12">
    <name type="scientific">Medioppia subpectinata</name>
    <dbReference type="NCBI Taxonomy" id="1979941"/>
    <lineage>
        <taxon>Eukaryota</taxon>
        <taxon>Metazoa</taxon>
        <taxon>Ecdysozoa</taxon>
        <taxon>Arthropoda</taxon>
        <taxon>Chelicerata</taxon>
        <taxon>Arachnida</taxon>
        <taxon>Acari</taxon>
        <taxon>Acariformes</taxon>
        <taxon>Sarcoptiformes</taxon>
        <taxon>Oribatida</taxon>
        <taxon>Brachypylina</taxon>
        <taxon>Oppioidea</taxon>
        <taxon>Oppiidae</taxon>
        <taxon>Medioppia</taxon>
    </lineage>
</organism>
<dbReference type="InterPro" id="IPR057326">
    <property type="entry name" value="KR_dom"/>
</dbReference>
<dbReference type="GO" id="GO:0006633">
    <property type="term" value="P:fatty acid biosynthetic process"/>
    <property type="evidence" value="ECO:0007669"/>
    <property type="project" value="UniProtKB-KW"/>
</dbReference>
<feature type="non-terminal residue" evidence="12">
    <location>
        <position position="1"/>
    </location>
</feature>
<keyword evidence="8" id="KW-0443">Lipid metabolism</keyword>
<evidence type="ECO:0000256" key="6">
    <source>
        <dbReference type="ARBA" id="ARBA00022857"/>
    </source>
</evidence>
<keyword evidence="13" id="KW-1185">Reference proteome</keyword>
<evidence type="ECO:0000256" key="8">
    <source>
        <dbReference type="ARBA" id="ARBA00023098"/>
    </source>
</evidence>
<sequence>YKIDITVSTVNATTEEGAHKLIDEASGIAPVGGVFNLAMVLKDALIENQTEQTFREVCQPKLNGLKHLDAATRLKCPQLDFFVAFSSLTAGRGNGGQSNYGFANSAMERICERRRADGLPGLAIQWGPIGDVGIVAEQLLVTDDKADAMKLFAGIHLQRISSCLDVLDRFLQSPNAVLSSIVKADSQGSGSKNEDEVLSQLCSHLGIDSRPEDSTLGDVGLDSMMAVEIQQRLERDYEIHLALTDIKKITVGELKEFRDGSKDGLKQYSTDIKNVRQNLATVRFDMPSEPTSRLNDVGSELKEFRDGSKDGLKQYSTDIKNVRQNLATVRFDMPSEPTSRLNDVGSGKPVFFLPPIEGIFETLKDLARNLNRPVIALNWIKTMQELKDIKKVSDFYKERLKQMMPEGNYDIVGHSFGAIVGIHMCRKHVPIKTLLILDPSDAGVKDDWSADERFEMVFVYLRAFMPERILLRIQIGSKDGLKQYSTDIKNVRQNLATVRFDMPSEPTSRLNDVGSGKPIFFLPPIEGIFETLKDLARNLNRPVIALNWMKTMQELKDIKKVSDFYKERLKQMMPEGNYDIVGHSFGAIVGIHMCRKHVPIKTLLILDPSDAGVKDDWSADERFEMVFVYLRAFMPERILLRIQKEVMEIKGENARINKLIELLKHYGGKHLMGKDVDEIIKGSFERAEMVVKYRKKNIAKMQTLKHSQTTKMIKRKIKNITTDVTVVKLLRKEEEFQRIQDRILHDFGIKREDFEGRFDVHTILGSEQDFLSTHLDRVTEICKNKHLKIKKSDPEVVTIARTSTPLPILVILDESSPLFGLNLFDTLLTRLRNIISERFTHSMASTQIVKNVNHYLE</sequence>
<dbReference type="PANTHER" id="PTHR43775">
    <property type="entry name" value="FATTY ACID SYNTHASE"/>
    <property type="match status" value="1"/>
</dbReference>
<gene>
    <name evidence="12" type="ORF">OSB1V03_LOCUS13092</name>
</gene>
<dbReference type="SUPFAM" id="SSF53474">
    <property type="entry name" value="alpha/beta-Hydrolases"/>
    <property type="match status" value="2"/>
</dbReference>
<keyword evidence="5" id="KW-0276">Fatty acid metabolism</keyword>
<dbReference type="SMART" id="SM00823">
    <property type="entry name" value="PKS_PP"/>
    <property type="match status" value="1"/>
</dbReference>
<dbReference type="InterPro" id="IPR036736">
    <property type="entry name" value="ACP-like_sf"/>
</dbReference>
<dbReference type="EMBL" id="OC865967">
    <property type="protein sequence ID" value="CAD7632690.1"/>
    <property type="molecule type" value="Genomic_DNA"/>
</dbReference>
<keyword evidence="4" id="KW-0597">Phosphoprotein</keyword>
<dbReference type="GO" id="GO:0016491">
    <property type="term" value="F:oxidoreductase activity"/>
    <property type="evidence" value="ECO:0007669"/>
    <property type="project" value="UniProtKB-KW"/>
</dbReference>
<dbReference type="Pfam" id="PF00550">
    <property type="entry name" value="PP-binding"/>
    <property type="match status" value="1"/>
</dbReference>
<dbReference type="InterPro" id="IPR029058">
    <property type="entry name" value="AB_hydrolase_fold"/>
</dbReference>
<dbReference type="GO" id="GO:0031177">
    <property type="term" value="F:phosphopantetheine binding"/>
    <property type="evidence" value="ECO:0007669"/>
    <property type="project" value="InterPro"/>
</dbReference>
<dbReference type="GO" id="GO:0016297">
    <property type="term" value="F:fatty acyl-[ACP] hydrolase activity"/>
    <property type="evidence" value="ECO:0007669"/>
    <property type="project" value="UniProtKB-EC"/>
</dbReference>
<evidence type="ECO:0000313" key="12">
    <source>
        <dbReference type="EMBL" id="CAD7632690.1"/>
    </source>
</evidence>
<evidence type="ECO:0000256" key="5">
    <source>
        <dbReference type="ARBA" id="ARBA00022832"/>
    </source>
</evidence>
<dbReference type="InterPro" id="IPR050091">
    <property type="entry name" value="PKS_NRPS_Biosynth_Enz"/>
</dbReference>
<evidence type="ECO:0000256" key="2">
    <source>
        <dbReference type="ARBA" id="ARBA00022450"/>
    </source>
</evidence>
<dbReference type="SMART" id="SM00822">
    <property type="entry name" value="PKS_KR"/>
    <property type="match status" value="1"/>
</dbReference>
<evidence type="ECO:0000313" key="13">
    <source>
        <dbReference type="Proteomes" id="UP000759131"/>
    </source>
</evidence>
<protein>
    <recommendedName>
        <fullName evidence="1">oleoyl-[acyl-carrier-protein] hydrolase</fullName>
        <ecNumber evidence="1">3.1.2.14</ecNumber>
    </recommendedName>
</protein>
<dbReference type="InterPro" id="IPR001031">
    <property type="entry name" value="Thioesterase"/>
</dbReference>
<evidence type="ECO:0000256" key="1">
    <source>
        <dbReference type="ARBA" id="ARBA00012480"/>
    </source>
</evidence>
<evidence type="ECO:0000256" key="3">
    <source>
        <dbReference type="ARBA" id="ARBA00022516"/>
    </source>
</evidence>
<dbReference type="Gene3D" id="3.40.50.1820">
    <property type="entry name" value="alpha/beta hydrolase"/>
    <property type="match status" value="2"/>
</dbReference>
<dbReference type="InterPro" id="IPR020806">
    <property type="entry name" value="PKS_PP-bd"/>
</dbReference>
<evidence type="ECO:0000259" key="11">
    <source>
        <dbReference type="PROSITE" id="PS50075"/>
    </source>
</evidence>
<accession>A0A7R9L0N4</accession>
<dbReference type="GO" id="GO:0004312">
    <property type="term" value="F:fatty acid synthase activity"/>
    <property type="evidence" value="ECO:0007669"/>
    <property type="project" value="TreeGrafter"/>
</dbReference>
<dbReference type="EMBL" id="CAJPIZ010011392">
    <property type="protein sequence ID" value="CAG2113120.1"/>
    <property type="molecule type" value="Genomic_DNA"/>
</dbReference>
<dbReference type="CDD" id="cd08954">
    <property type="entry name" value="KR_1_FAS_SDR_x"/>
    <property type="match status" value="1"/>
</dbReference>
<feature type="non-terminal residue" evidence="12">
    <location>
        <position position="857"/>
    </location>
</feature>
<proteinExistence type="predicted"/>
<keyword evidence="10" id="KW-0511">Multifunctional enzyme</keyword>
<dbReference type="InterPro" id="IPR036291">
    <property type="entry name" value="NAD(P)-bd_dom_sf"/>
</dbReference>
<dbReference type="SUPFAM" id="SSF51735">
    <property type="entry name" value="NAD(P)-binding Rossmann-fold domains"/>
    <property type="match status" value="1"/>
</dbReference>
<dbReference type="Pfam" id="PF00975">
    <property type="entry name" value="Thioesterase"/>
    <property type="match status" value="2"/>
</dbReference>
<keyword evidence="3" id="KW-0444">Lipid biosynthesis</keyword>
<dbReference type="Gene3D" id="3.40.50.720">
    <property type="entry name" value="NAD(P)-binding Rossmann-like Domain"/>
    <property type="match status" value="1"/>
</dbReference>
<feature type="domain" description="Carrier" evidence="11">
    <location>
        <begin position="188"/>
        <end position="265"/>
    </location>
</feature>
<evidence type="ECO:0000256" key="4">
    <source>
        <dbReference type="ARBA" id="ARBA00022553"/>
    </source>
</evidence>
<keyword evidence="7" id="KW-0560">Oxidoreductase</keyword>
<dbReference type="InterPro" id="IPR009081">
    <property type="entry name" value="PP-bd_ACP"/>
</dbReference>
<dbReference type="Pfam" id="PF08659">
    <property type="entry name" value="KR"/>
    <property type="match status" value="1"/>
</dbReference>
<dbReference type="SUPFAM" id="SSF47336">
    <property type="entry name" value="ACP-like"/>
    <property type="match status" value="1"/>
</dbReference>
<evidence type="ECO:0000256" key="9">
    <source>
        <dbReference type="ARBA" id="ARBA00023160"/>
    </source>
</evidence>
<dbReference type="InterPro" id="IPR013968">
    <property type="entry name" value="PKS_KR"/>
</dbReference>
<keyword evidence="9" id="KW-0275">Fatty acid biosynthesis</keyword>
<reference evidence="12" key="1">
    <citation type="submission" date="2020-11" db="EMBL/GenBank/DDBJ databases">
        <authorList>
            <person name="Tran Van P."/>
        </authorList>
    </citation>
    <scope>NUCLEOTIDE SEQUENCE</scope>
</reference>
<dbReference type="PROSITE" id="PS50075">
    <property type="entry name" value="CARRIER"/>
    <property type="match status" value="1"/>
</dbReference>
<evidence type="ECO:0000256" key="7">
    <source>
        <dbReference type="ARBA" id="ARBA00023002"/>
    </source>
</evidence>